<dbReference type="Proteomes" id="UP000622405">
    <property type="component" value="Unassembled WGS sequence"/>
</dbReference>
<dbReference type="Gene3D" id="3.40.50.280">
    <property type="entry name" value="Cobalamin-binding domain"/>
    <property type="match status" value="1"/>
</dbReference>
<sequence>MFEEIKESIYNGNVPRTQELIKEYTLRRVSTKKIIEEAIIPSIEEVGKKFQTEDFFITDVLLSARAANAALRAIEKQDRIDGKPITKGRTRVVIGTVYGDIHNIGKTMLSLLLEANNYEVIDLGVDVTGEKFVKSIAKYKPHFVMLSALLMTTMKEMRCVIDLIREHSSGDFSQTKIMVGGGPVTAEFAKEIGADGYADDAYGALEWVKENIESNK</sequence>
<comment type="caution">
    <text evidence="5">The sequence shown here is derived from an EMBL/GenBank/DDBJ whole genome shotgun (WGS) entry which is preliminary data.</text>
</comment>
<organism evidence="5 6">
    <name type="scientific">Acetobacterium malicum</name>
    <dbReference type="NCBI Taxonomy" id="52692"/>
    <lineage>
        <taxon>Bacteria</taxon>
        <taxon>Bacillati</taxon>
        <taxon>Bacillota</taxon>
        <taxon>Clostridia</taxon>
        <taxon>Eubacteriales</taxon>
        <taxon>Eubacteriaceae</taxon>
        <taxon>Acetobacterium</taxon>
    </lineage>
</organism>
<dbReference type="EMBL" id="WJBE01000004">
    <property type="protein sequence ID" value="MBC3899122.1"/>
    <property type="molecule type" value="Genomic_DNA"/>
</dbReference>
<dbReference type="RefSeq" id="WP_035356706.1">
    <property type="nucleotide sequence ID" value="NZ_WJBE01000004.1"/>
</dbReference>
<feature type="domain" description="B12-binding N-terminal" evidence="4">
    <location>
        <begin position="1"/>
        <end position="86"/>
    </location>
</feature>
<keyword evidence="6" id="KW-1185">Reference proteome</keyword>
<evidence type="ECO:0000259" key="4">
    <source>
        <dbReference type="PROSITE" id="PS51337"/>
    </source>
</evidence>
<dbReference type="PANTHER" id="PTHR45833">
    <property type="entry name" value="METHIONINE SYNTHASE"/>
    <property type="match status" value="1"/>
</dbReference>
<gene>
    <name evidence="5" type="ORF">GH811_05770</name>
</gene>
<feature type="domain" description="B12-binding" evidence="3">
    <location>
        <begin position="89"/>
        <end position="216"/>
    </location>
</feature>
<dbReference type="InterPro" id="IPR036594">
    <property type="entry name" value="Meth_synthase_dom"/>
</dbReference>
<dbReference type="Pfam" id="PF02607">
    <property type="entry name" value="B12-binding_2"/>
    <property type="match status" value="1"/>
</dbReference>
<dbReference type="InterPro" id="IPR003759">
    <property type="entry name" value="Cbl-bd_cap"/>
</dbReference>
<dbReference type="SUPFAM" id="SSF47644">
    <property type="entry name" value="Methionine synthase domain"/>
    <property type="match status" value="1"/>
</dbReference>
<dbReference type="PROSITE" id="PS51332">
    <property type="entry name" value="B12_BINDING"/>
    <property type="match status" value="1"/>
</dbReference>
<dbReference type="Pfam" id="PF02310">
    <property type="entry name" value="B12-binding"/>
    <property type="match status" value="1"/>
</dbReference>
<proteinExistence type="predicted"/>
<reference evidence="5 6" key="1">
    <citation type="journal article" date="2020" name="mSystems">
        <title>Defining Genomic and Predicted Metabolic Features of the Acetobacterium Genus.</title>
        <authorList>
            <person name="Ross D.E."/>
            <person name="Marshall C.W."/>
            <person name="Gulliver D."/>
            <person name="May H.D."/>
            <person name="Norman R.S."/>
        </authorList>
    </citation>
    <scope>NUCLEOTIDE SEQUENCE [LARGE SCALE GENOMIC DNA]</scope>
    <source>
        <strain evidence="5 6">DSM 4132</strain>
    </source>
</reference>
<dbReference type="SMART" id="SM01018">
    <property type="entry name" value="B12-binding_2"/>
    <property type="match status" value="1"/>
</dbReference>
<dbReference type="SUPFAM" id="SSF52242">
    <property type="entry name" value="Cobalamin (vitamin B12)-binding domain"/>
    <property type="match status" value="1"/>
</dbReference>
<keyword evidence="2" id="KW-0170">Cobalt</keyword>
<evidence type="ECO:0000256" key="2">
    <source>
        <dbReference type="ARBA" id="ARBA00023285"/>
    </source>
</evidence>
<evidence type="ECO:0000313" key="6">
    <source>
        <dbReference type="Proteomes" id="UP000622405"/>
    </source>
</evidence>
<evidence type="ECO:0000313" key="5">
    <source>
        <dbReference type="EMBL" id="MBC3899122.1"/>
    </source>
</evidence>
<dbReference type="PANTHER" id="PTHR45833:SF1">
    <property type="entry name" value="METHIONINE SYNTHASE"/>
    <property type="match status" value="1"/>
</dbReference>
<protein>
    <submittedName>
        <fullName evidence="5">Cobalamin-binding protein</fullName>
    </submittedName>
</protein>
<evidence type="ECO:0000256" key="1">
    <source>
        <dbReference type="ARBA" id="ARBA00022723"/>
    </source>
</evidence>
<name>A0ABR6YVI7_9FIRM</name>
<dbReference type="Gene3D" id="1.10.1240.10">
    <property type="entry name" value="Methionine synthase domain"/>
    <property type="match status" value="1"/>
</dbReference>
<evidence type="ECO:0000259" key="3">
    <source>
        <dbReference type="PROSITE" id="PS51332"/>
    </source>
</evidence>
<accession>A0ABR6YVI7</accession>
<dbReference type="InterPro" id="IPR006158">
    <property type="entry name" value="Cobalamin-bd"/>
</dbReference>
<keyword evidence="1" id="KW-0479">Metal-binding</keyword>
<dbReference type="InterPro" id="IPR036724">
    <property type="entry name" value="Cobalamin-bd_sf"/>
</dbReference>
<dbReference type="InterPro" id="IPR050554">
    <property type="entry name" value="Met_Synthase/Corrinoid"/>
</dbReference>
<dbReference type="PROSITE" id="PS51337">
    <property type="entry name" value="B12_BINDING_NTER"/>
    <property type="match status" value="1"/>
</dbReference>